<gene>
    <name evidence="2" type="ORF">BJY17_001510</name>
</gene>
<dbReference type="Proteomes" id="UP000549066">
    <property type="component" value="Unassembled WGS sequence"/>
</dbReference>
<accession>A0A852WXX6</accession>
<feature type="region of interest" description="Disordered" evidence="1">
    <location>
        <begin position="1"/>
        <end position="33"/>
    </location>
</feature>
<proteinExistence type="predicted"/>
<dbReference type="EMBL" id="JACCFI010000001">
    <property type="protein sequence ID" value="NYG20763.1"/>
    <property type="molecule type" value="Genomic_DNA"/>
</dbReference>
<evidence type="ECO:0000313" key="2">
    <source>
        <dbReference type="EMBL" id="NYG20763.1"/>
    </source>
</evidence>
<feature type="compositionally biased region" description="Polar residues" evidence="1">
    <location>
        <begin position="24"/>
        <end position="33"/>
    </location>
</feature>
<sequence>MAVKHPNGFREPAGSELSAVSGRVRSTPSRVRY</sequence>
<keyword evidence="3" id="KW-1185">Reference proteome</keyword>
<evidence type="ECO:0000313" key="3">
    <source>
        <dbReference type="Proteomes" id="UP000549066"/>
    </source>
</evidence>
<name>A0A852WXX6_9MICO</name>
<comment type="caution">
    <text evidence="2">The sequence shown here is derived from an EMBL/GenBank/DDBJ whole genome shotgun (WGS) entry which is preliminary data.</text>
</comment>
<reference evidence="2 3" key="1">
    <citation type="submission" date="2020-07" db="EMBL/GenBank/DDBJ databases">
        <title>Sequencing the genomes of 1000 actinobacteria strains.</title>
        <authorList>
            <person name="Klenk H.-P."/>
        </authorList>
    </citation>
    <scope>NUCLEOTIDE SEQUENCE [LARGE SCALE GENOMIC DNA]</scope>
    <source>
        <strain evidence="2 3">DSM 8598</strain>
    </source>
</reference>
<dbReference type="AlphaFoldDB" id="A0A852WXX6"/>
<evidence type="ECO:0000256" key="1">
    <source>
        <dbReference type="SAM" id="MobiDB-lite"/>
    </source>
</evidence>
<organism evidence="2 3">
    <name type="scientific">Agromyces hippuratus</name>
    <dbReference type="NCBI Taxonomy" id="286438"/>
    <lineage>
        <taxon>Bacteria</taxon>
        <taxon>Bacillati</taxon>
        <taxon>Actinomycetota</taxon>
        <taxon>Actinomycetes</taxon>
        <taxon>Micrococcales</taxon>
        <taxon>Microbacteriaceae</taxon>
        <taxon>Agromyces</taxon>
    </lineage>
</organism>
<protein>
    <submittedName>
        <fullName evidence="2">Uncharacterized protein</fullName>
    </submittedName>
</protein>